<evidence type="ECO:0000256" key="1">
    <source>
        <dbReference type="ARBA" id="ARBA00004141"/>
    </source>
</evidence>
<evidence type="ECO:0000313" key="8">
    <source>
        <dbReference type="EMBL" id="MEW3466534.1"/>
    </source>
</evidence>
<dbReference type="EMBL" id="JBFDTB010000016">
    <property type="protein sequence ID" value="MEW3466534.1"/>
    <property type="molecule type" value="Genomic_DNA"/>
</dbReference>
<keyword evidence="9" id="KW-1185">Reference proteome</keyword>
<feature type="transmembrane region" description="Helical" evidence="7">
    <location>
        <begin position="61"/>
        <end position="90"/>
    </location>
</feature>
<keyword evidence="4 7" id="KW-0472">Membrane</keyword>
<dbReference type="Pfam" id="PF05105">
    <property type="entry name" value="Phage_holin_4_1"/>
    <property type="match status" value="1"/>
</dbReference>
<gene>
    <name evidence="8" type="ORF">AB1I55_10565</name>
</gene>
<evidence type="ECO:0000256" key="2">
    <source>
        <dbReference type="ARBA" id="ARBA00022692"/>
    </source>
</evidence>
<dbReference type="Proteomes" id="UP001554047">
    <property type="component" value="Unassembled WGS sequence"/>
</dbReference>
<accession>A0ABV3MDP1</accession>
<evidence type="ECO:0000256" key="6">
    <source>
        <dbReference type="SAM" id="MobiDB-lite"/>
    </source>
</evidence>
<evidence type="ECO:0000256" key="3">
    <source>
        <dbReference type="ARBA" id="ARBA00022989"/>
    </source>
</evidence>
<feature type="region of interest" description="Disordered" evidence="6">
    <location>
        <begin position="126"/>
        <end position="147"/>
    </location>
</feature>
<evidence type="ECO:0000256" key="5">
    <source>
        <dbReference type="ARBA" id="ARBA00023600"/>
    </source>
</evidence>
<comment type="similarity">
    <text evidence="5">Belongs to the bacteriophage holin family. Cp-1 holin subfamily.</text>
</comment>
<keyword evidence="2 7" id="KW-0812">Transmembrane</keyword>
<protein>
    <submittedName>
        <fullName evidence="8">Phage holin family protein</fullName>
    </submittedName>
</protein>
<comment type="subcellular location">
    <subcellularLocation>
        <location evidence="1">Membrane</location>
        <topology evidence="1">Multi-pass membrane protein</topology>
    </subcellularLocation>
</comment>
<proteinExistence type="inferred from homology"/>
<feature type="transmembrane region" description="Helical" evidence="7">
    <location>
        <begin position="20"/>
        <end position="40"/>
    </location>
</feature>
<keyword evidence="3 7" id="KW-1133">Transmembrane helix</keyword>
<sequence length="147" mass="16625">MDMKMLLWAQEMMKDEYGKIVIWLVFILVLMAIDVLTGFIQAYTNHDLKSGKMSTGLLKKFALLLVMVAIVPLTVVLPDIVSVTVIISVYTLEMVNELISILENLNKLGVGTNIFDPIMKRLKVNNESPTEEKPDYGDGQEFTEKKE</sequence>
<dbReference type="InterPro" id="IPR006480">
    <property type="entry name" value="Phage_holin_4_1"/>
</dbReference>
<evidence type="ECO:0000313" key="9">
    <source>
        <dbReference type="Proteomes" id="UP001554047"/>
    </source>
</evidence>
<evidence type="ECO:0000256" key="4">
    <source>
        <dbReference type="ARBA" id="ARBA00023136"/>
    </source>
</evidence>
<organism evidence="8 9">
    <name type="scientific">Enterococcus entomosocium</name>
    <dbReference type="NCBI Taxonomy" id="3034352"/>
    <lineage>
        <taxon>Bacteria</taxon>
        <taxon>Bacillati</taxon>
        <taxon>Bacillota</taxon>
        <taxon>Bacilli</taxon>
        <taxon>Lactobacillales</taxon>
        <taxon>Enterococcaceae</taxon>
        <taxon>Enterococcus</taxon>
    </lineage>
</organism>
<comment type="caution">
    <text evidence="8">The sequence shown here is derived from an EMBL/GenBank/DDBJ whole genome shotgun (WGS) entry which is preliminary data.</text>
</comment>
<name>A0ABV3MDP1_9ENTE</name>
<dbReference type="RefSeq" id="WP_196044737.1">
    <property type="nucleotide sequence ID" value="NZ_JBFDTA010000018.1"/>
</dbReference>
<evidence type="ECO:0000256" key="7">
    <source>
        <dbReference type="SAM" id="Phobius"/>
    </source>
</evidence>
<reference evidence="8 9" key="1">
    <citation type="submission" date="2024-05" db="EMBL/GenBank/DDBJ databases">
        <title>Human gut microbiome strain richness.</title>
        <authorList>
            <person name="Chen-Liaw A."/>
        </authorList>
    </citation>
    <scope>NUCLEOTIDE SEQUENCE [LARGE SCALE GENOMIC DNA]</scope>
    <source>
        <strain evidence="8 9">J1100102st1_G3_J1100102_180507</strain>
    </source>
</reference>
<dbReference type="NCBIfam" id="TIGR01593">
    <property type="entry name" value="holin_tox_secr"/>
    <property type="match status" value="1"/>
</dbReference>
<feature type="compositionally biased region" description="Basic and acidic residues" evidence="6">
    <location>
        <begin position="130"/>
        <end position="147"/>
    </location>
</feature>